<dbReference type="AlphaFoldDB" id="A0A1Z3HR98"/>
<dbReference type="PANTHER" id="PTHR37823:SF1">
    <property type="entry name" value="CYTOCHROME C-553-LIKE"/>
    <property type="match status" value="1"/>
</dbReference>
<accession>A0A1Z3HR98</accession>
<dbReference type="Gene3D" id="1.10.760.10">
    <property type="entry name" value="Cytochrome c-like domain"/>
    <property type="match status" value="1"/>
</dbReference>
<keyword evidence="2 6" id="KW-0349">Heme</keyword>
<evidence type="ECO:0000256" key="7">
    <source>
        <dbReference type="SAM" id="Phobius"/>
    </source>
</evidence>
<evidence type="ECO:0000259" key="8">
    <source>
        <dbReference type="PROSITE" id="PS51007"/>
    </source>
</evidence>
<keyword evidence="10" id="KW-1185">Reference proteome</keyword>
<name>A0A1Z3HR98_9CYAN</name>
<evidence type="ECO:0000256" key="3">
    <source>
        <dbReference type="ARBA" id="ARBA00022723"/>
    </source>
</evidence>
<dbReference type="PANTHER" id="PTHR37823">
    <property type="entry name" value="CYTOCHROME C-553-LIKE"/>
    <property type="match status" value="1"/>
</dbReference>
<evidence type="ECO:0000256" key="1">
    <source>
        <dbReference type="ARBA" id="ARBA00022448"/>
    </source>
</evidence>
<dbReference type="SUPFAM" id="SSF46626">
    <property type="entry name" value="Cytochrome c"/>
    <property type="match status" value="1"/>
</dbReference>
<evidence type="ECO:0000256" key="4">
    <source>
        <dbReference type="ARBA" id="ARBA00022982"/>
    </source>
</evidence>
<keyword evidence="7" id="KW-1133">Transmembrane helix</keyword>
<dbReference type="STRING" id="1641165.XM38_06405"/>
<dbReference type="InterPro" id="IPR009056">
    <property type="entry name" value="Cyt_c-like_dom"/>
</dbReference>
<evidence type="ECO:0000256" key="5">
    <source>
        <dbReference type="ARBA" id="ARBA00023004"/>
    </source>
</evidence>
<feature type="transmembrane region" description="Helical" evidence="7">
    <location>
        <begin position="20"/>
        <end position="41"/>
    </location>
</feature>
<evidence type="ECO:0000313" key="9">
    <source>
        <dbReference type="EMBL" id="ASC72776.1"/>
    </source>
</evidence>
<reference evidence="9 10" key="1">
    <citation type="journal article" date="2016" name="Biochim. Biophys. Acta">
        <title>Characterization of red-shifted phycobilisomes isolated from the chlorophyll f-containing cyanobacterium Halomicronema hongdechloris.</title>
        <authorList>
            <person name="Li Y."/>
            <person name="Lin Y."/>
            <person name="Garvey C.J."/>
            <person name="Birch D."/>
            <person name="Corkery R.W."/>
            <person name="Loughlin P.C."/>
            <person name="Scheer H."/>
            <person name="Willows R.D."/>
            <person name="Chen M."/>
        </authorList>
    </citation>
    <scope>NUCLEOTIDE SEQUENCE [LARGE SCALE GENOMIC DNA]</scope>
    <source>
        <strain evidence="9 10">C2206</strain>
    </source>
</reference>
<gene>
    <name evidence="9" type="primary">cytM</name>
    <name evidence="9" type="ORF">XM38_037350</name>
</gene>
<keyword evidence="1" id="KW-0813">Transport</keyword>
<dbReference type="EMBL" id="CP021983">
    <property type="protein sequence ID" value="ASC72776.1"/>
    <property type="molecule type" value="Genomic_DNA"/>
</dbReference>
<keyword evidence="3 6" id="KW-0479">Metal-binding</keyword>
<dbReference type="GO" id="GO:0020037">
    <property type="term" value="F:heme binding"/>
    <property type="evidence" value="ECO:0007669"/>
    <property type="project" value="InterPro"/>
</dbReference>
<dbReference type="PROSITE" id="PS51007">
    <property type="entry name" value="CYTC"/>
    <property type="match status" value="1"/>
</dbReference>
<feature type="domain" description="Cytochrome c" evidence="8">
    <location>
        <begin position="56"/>
        <end position="129"/>
    </location>
</feature>
<dbReference type="Pfam" id="PF13442">
    <property type="entry name" value="Cytochrome_CBB3"/>
    <property type="match status" value="1"/>
</dbReference>
<organism evidence="9 10">
    <name type="scientific">Halomicronema hongdechloris C2206</name>
    <dbReference type="NCBI Taxonomy" id="1641165"/>
    <lineage>
        <taxon>Bacteria</taxon>
        <taxon>Bacillati</taxon>
        <taxon>Cyanobacteriota</taxon>
        <taxon>Cyanophyceae</taxon>
        <taxon>Nodosilineales</taxon>
        <taxon>Nodosilineaceae</taxon>
        <taxon>Halomicronema</taxon>
    </lineage>
</organism>
<proteinExistence type="predicted"/>
<dbReference type="Proteomes" id="UP000191901">
    <property type="component" value="Chromosome"/>
</dbReference>
<evidence type="ECO:0000256" key="2">
    <source>
        <dbReference type="ARBA" id="ARBA00022617"/>
    </source>
</evidence>
<keyword evidence="7" id="KW-0472">Membrane</keyword>
<keyword evidence="7" id="KW-0812">Transmembrane</keyword>
<evidence type="ECO:0000313" key="10">
    <source>
        <dbReference type="Proteomes" id="UP000191901"/>
    </source>
</evidence>
<dbReference type="GO" id="GO:0009055">
    <property type="term" value="F:electron transfer activity"/>
    <property type="evidence" value="ECO:0007669"/>
    <property type="project" value="InterPro"/>
</dbReference>
<dbReference type="InterPro" id="IPR036909">
    <property type="entry name" value="Cyt_c-like_dom_sf"/>
</dbReference>
<dbReference type="GO" id="GO:0046872">
    <property type="term" value="F:metal ion binding"/>
    <property type="evidence" value="ECO:0007669"/>
    <property type="project" value="UniProtKB-KW"/>
</dbReference>
<evidence type="ECO:0000256" key="6">
    <source>
        <dbReference type="PROSITE-ProRule" id="PRU00433"/>
    </source>
</evidence>
<protein>
    <submittedName>
        <fullName evidence="9">Cytochrome c-553-like protein</fullName>
    </submittedName>
</protein>
<sequence length="129" mass="14183">MTQETLNEELTDLVPLVRRTILTLLAVVLAIVLAVAGIRYVQAADPYIQEVLERQGDQQRGQAIFQMNCAVCHGIEATGEVGPDLRGVSDHRSKVSLIKQVISGDTPPMPQFQPSPQDMADLLKYLESL</sequence>
<keyword evidence="4" id="KW-0249">Electron transport</keyword>
<dbReference type="KEGG" id="hhg:XM38_037350"/>
<keyword evidence="5 6" id="KW-0408">Iron</keyword>
<dbReference type="RefSeq" id="WP_202978914.1">
    <property type="nucleotide sequence ID" value="NZ_CP021983.2"/>
</dbReference>
<dbReference type="InterPro" id="IPR051811">
    <property type="entry name" value="Cytochrome_c550/c551-like"/>
</dbReference>